<reference evidence="4" key="1">
    <citation type="submission" date="2017-04" db="EMBL/GenBank/DDBJ databases">
        <authorList>
            <person name="Bumgarner R.E."/>
            <person name="Fredricks D.N."/>
            <person name="Srinivasan S."/>
        </authorList>
    </citation>
    <scope>NUCLEOTIDE SEQUENCE [LARGE SCALE GENOMIC DNA]</scope>
    <source>
        <strain evidence="4">KA00405</strain>
    </source>
</reference>
<name>A0A2J8B2A1_9FIRM</name>
<accession>A0A2J8B2A1</accession>
<dbReference type="InterPro" id="IPR003156">
    <property type="entry name" value="DHHA1_dom"/>
</dbReference>
<evidence type="ECO:0000259" key="1">
    <source>
        <dbReference type="Pfam" id="PF01368"/>
    </source>
</evidence>
<dbReference type="SUPFAM" id="SSF64182">
    <property type="entry name" value="DHH phosphoesterases"/>
    <property type="match status" value="1"/>
</dbReference>
<comment type="caution">
    <text evidence="3">The sequence shown here is derived from an EMBL/GenBank/DDBJ whole genome shotgun (WGS) entry which is preliminary data.</text>
</comment>
<feature type="domain" description="DDH" evidence="1">
    <location>
        <begin position="58"/>
        <end position="208"/>
    </location>
</feature>
<dbReference type="Pfam" id="PF02272">
    <property type="entry name" value="DHHA1"/>
    <property type="match status" value="1"/>
</dbReference>
<dbReference type="PANTHER" id="PTHR47618">
    <property type="entry name" value="BIFUNCTIONAL OLIGORIBONUCLEASE AND PAP PHOSPHATASE NRNA"/>
    <property type="match status" value="1"/>
</dbReference>
<dbReference type="GO" id="GO:0003676">
    <property type="term" value="F:nucleic acid binding"/>
    <property type="evidence" value="ECO:0007669"/>
    <property type="project" value="InterPro"/>
</dbReference>
<dbReference type="PANTHER" id="PTHR47618:SF1">
    <property type="entry name" value="BIFUNCTIONAL OLIGORIBONUCLEASE AND PAP PHOSPHATASE NRNA"/>
    <property type="match status" value="1"/>
</dbReference>
<evidence type="ECO:0008006" key="5">
    <source>
        <dbReference type="Google" id="ProtNLM"/>
    </source>
</evidence>
<dbReference type="Gene3D" id="3.90.1640.10">
    <property type="entry name" value="inorganic pyrophosphatase (n-terminal core)"/>
    <property type="match status" value="1"/>
</dbReference>
<dbReference type="Gene3D" id="3.10.310.30">
    <property type="match status" value="1"/>
</dbReference>
<sequence>MLRWPRMPRCVRRQQLWRIRMKKENKMNNWLDFNAPAFEDMSQLASDLPAHCRDGRFVSIFPHINADGDALGAAMALGLVLKKMGACVQIVAEEAVPQKMQVLPASGRELVKVWPEAEVAEVGIVVDCGGGARIGERADFFAKHKFKYMIDHHIAEKDAQAERGCQVLRDSMAAATCELLTYLIYMMEKNIGGDLFDFDVAVALIVGIITDTGRLCYSNTREQTLFAVAFLRRFNVPVAELAVALFDACTPARLRLLGFLGENTKFYMAGKLAVCLFPAEFIQKVGAEDSDFEGLTNQIRNVNGVETAVVLRGEGGGKWRGSARSSENFDAQKLAAGLGGGGHKRAAGFTVTGLTAEEIISRVVAKAMQQLE</sequence>
<dbReference type="Pfam" id="PF01368">
    <property type="entry name" value="DHH"/>
    <property type="match status" value="1"/>
</dbReference>
<evidence type="ECO:0000313" key="3">
    <source>
        <dbReference type="EMBL" id="PNH18876.1"/>
    </source>
</evidence>
<organism evidence="3 4">
    <name type="scientific">Mageeibacillus indolicus</name>
    <dbReference type="NCBI Taxonomy" id="884684"/>
    <lineage>
        <taxon>Bacteria</taxon>
        <taxon>Bacillati</taxon>
        <taxon>Bacillota</taxon>
        <taxon>Clostridia</taxon>
        <taxon>Eubacteriales</taxon>
        <taxon>Oscillospiraceae</taxon>
        <taxon>Mageeibacillus</taxon>
    </lineage>
</organism>
<dbReference type="Proteomes" id="UP000236394">
    <property type="component" value="Unassembled WGS sequence"/>
</dbReference>
<gene>
    <name evidence="3" type="ORF">B7R76_04805</name>
</gene>
<dbReference type="EMBL" id="NBZD01000002">
    <property type="protein sequence ID" value="PNH18876.1"/>
    <property type="molecule type" value="Genomic_DNA"/>
</dbReference>
<dbReference type="InterPro" id="IPR038763">
    <property type="entry name" value="DHH_sf"/>
</dbReference>
<proteinExistence type="predicted"/>
<evidence type="ECO:0000313" key="4">
    <source>
        <dbReference type="Proteomes" id="UP000236394"/>
    </source>
</evidence>
<dbReference type="InterPro" id="IPR001667">
    <property type="entry name" value="DDH_dom"/>
</dbReference>
<dbReference type="InterPro" id="IPR051319">
    <property type="entry name" value="Oligoribo/pAp-PDE_c-di-AMP_PDE"/>
</dbReference>
<feature type="domain" description="DHHA1" evidence="2">
    <location>
        <begin position="286"/>
        <end position="362"/>
    </location>
</feature>
<evidence type="ECO:0000259" key="2">
    <source>
        <dbReference type="Pfam" id="PF02272"/>
    </source>
</evidence>
<dbReference type="AlphaFoldDB" id="A0A2J8B2A1"/>
<protein>
    <recommendedName>
        <fullName evidence="5">DHHA1 domain protein</fullName>
    </recommendedName>
</protein>